<feature type="transmembrane region" description="Helical" evidence="1">
    <location>
        <begin position="47"/>
        <end position="64"/>
    </location>
</feature>
<feature type="domain" description="EAL" evidence="2">
    <location>
        <begin position="186"/>
        <end position="440"/>
    </location>
</feature>
<dbReference type="InterPro" id="IPR050706">
    <property type="entry name" value="Cyclic-di-GMP_PDE-like"/>
</dbReference>
<protein>
    <submittedName>
        <fullName evidence="3">Bifunctional diguanylate cyclase/phosphodiesterase</fullName>
    </submittedName>
</protein>
<dbReference type="Proteomes" id="UP001597263">
    <property type="component" value="Unassembled WGS sequence"/>
</dbReference>
<keyword evidence="1" id="KW-1133">Transmembrane helix</keyword>
<name>A0ABW3UYH0_9HYPH</name>
<evidence type="ECO:0000256" key="1">
    <source>
        <dbReference type="SAM" id="Phobius"/>
    </source>
</evidence>
<dbReference type="PROSITE" id="PS50883">
    <property type="entry name" value="EAL"/>
    <property type="match status" value="1"/>
</dbReference>
<feature type="transmembrane region" description="Helical" evidence="1">
    <location>
        <begin position="23"/>
        <end position="41"/>
    </location>
</feature>
<evidence type="ECO:0000259" key="2">
    <source>
        <dbReference type="PROSITE" id="PS50883"/>
    </source>
</evidence>
<feature type="transmembrane region" description="Helical" evidence="1">
    <location>
        <begin position="124"/>
        <end position="142"/>
    </location>
</feature>
<dbReference type="SUPFAM" id="SSF141868">
    <property type="entry name" value="EAL domain-like"/>
    <property type="match status" value="1"/>
</dbReference>
<dbReference type="EMBL" id="JBHTMA010000004">
    <property type="protein sequence ID" value="MFD1225903.1"/>
    <property type="molecule type" value="Genomic_DNA"/>
</dbReference>
<gene>
    <name evidence="3" type="ORF">ACFQ35_01750</name>
</gene>
<dbReference type="InterPro" id="IPR035919">
    <property type="entry name" value="EAL_sf"/>
</dbReference>
<comment type="caution">
    <text evidence="3">The sequence shown here is derived from an EMBL/GenBank/DDBJ whole genome shotgun (WGS) entry which is preliminary data.</text>
</comment>
<keyword evidence="1" id="KW-0472">Membrane</keyword>
<dbReference type="PANTHER" id="PTHR33121:SF70">
    <property type="entry name" value="SIGNALING PROTEIN YKOW"/>
    <property type="match status" value="1"/>
</dbReference>
<dbReference type="PANTHER" id="PTHR33121">
    <property type="entry name" value="CYCLIC DI-GMP PHOSPHODIESTERASE PDEF"/>
    <property type="match status" value="1"/>
</dbReference>
<dbReference type="RefSeq" id="WP_289388214.1">
    <property type="nucleotide sequence ID" value="NZ_JAUCBM010000010.1"/>
</dbReference>
<keyword evidence="1" id="KW-0812">Transmembrane</keyword>
<sequence>MNNSSSGSYNARIQRLQLACRQALPAAVLVSGIWIPVFAFFQHWHLVVLEAVLSACIIFSWMLVRRGAVTTGMIIAQAVCIAFIVIFSTLFDIPSPDIPRVSHLYLLLIALAGYVNFQRVGGKVQLSLIVTSLALFIIFSSTSFNSTFARPLPDETRFFTSWVHACFVTILLCIGFALVEDELSEDRKFIGDFRQAINNGQFELLYQPQVDESGNLIGAEALIRWNHPQKGIIRPDSFIPVAERTGFMPELGNWVLDNALNTLAHWRNDVSTRHLTMAVNVSPDHFLETDFAINVIRKLKLLEIAPSNLKLELTEGMFVSEVDDLVEKMNVLKSAGVGLALDDFGTGYSSLSYLRRLPFDQLKIDRSFVLGITEGKRGESLAKSITQMGIDLDLQMLAEGIETNEQFQFMLSCGCTAFQGYHFDRPISLEDFIERVKLYPM</sequence>
<dbReference type="CDD" id="cd01948">
    <property type="entry name" value="EAL"/>
    <property type="match status" value="1"/>
</dbReference>
<dbReference type="SMART" id="SM00052">
    <property type="entry name" value="EAL"/>
    <property type="match status" value="1"/>
</dbReference>
<evidence type="ECO:0000313" key="4">
    <source>
        <dbReference type="Proteomes" id="UP001597263"/>
    </source>
</evidence>
<feature type="transmembrane region" description="Helical" evidence="1">
    <location>
        <begin position="162"/>
        <end position="179"/>
    </location>
</feature>
<accession>A0ABW3UYH0</accession>
<feature type="transmembrane region" description="Helical" evidence="1">
    <location>
        <begin position="97"/>
        <end position="117"/>
    </location>
</feature>
<evidence type="ECO:0000313" key="3">
    <source>
        <dbReference type="EMBL" id="MFD1225903.1"/>
    </source>
</evidence>
<dbReference type="Pfam" id="PF00563">
    <property type="entry name" value="EAL"/>
    <property type="match status" value="1"/>
</dbReference>
<organism evidence="3 4">
    <name type="scientific">Pseudochrobactrum kiredjianiae</name>
    <dbReference type="NCBI Taxonomy" id="386305"/>
    <lineage>
        <taxon>Bacteria</taxon>
        <taxon>Pseudomonadati</taxon>
        <taxon>Pseudomonadota</taxon>
        <taxon>Alphaproteobacteria</taxon>
        <taxon>Hyphomicrobiales</taxon>
        <taxon>Brucellaceae</taxon>
        <taxon>Pseudochrobactrum</taxon>
    </lineage>
</organism>
<feature type="transmembrane region" description="Helical" evidence="1">
    <location>
        <begin position="71"/>
        <end position="91"/>
    </location>
</feature>
<dbReference type="InterPro" id="IPR001633">
    <property type="entry name" value="EAL_dom"/>
</dbReference>
<keyword evidence="4" id="KW-1185">Reference proteome</keyword>
<proteinExistence type="predicted"/>
<reference evidence="4" key="1">
    <citation type="journal article" date="2019" name="Int. J. Syst. Evol. Microbiol.">
        <title>The Global Catalogue of Microorganisms (GCM) 10K type strain sequencing project: providing services to taxonomists for standard genome sequencing and annotation.</title>
        <authorList>
            <consortium name="The Broad Institute Genomics Platform"/>
            <consortium name="The Broad Institute Genome Sequencing Center for Infectious Disease"/>
            <person name="Wu L."/>
            <person name="Ma J."/>
        </authorList>
    </citation>
    <scope>NUCLEOTIDE SEQUENCE [LARGE SCALE GENOMIC DNA]</scope>
    <source>
        <strain evidence="4">CCUG 49584</strain>
    </source>
</reference>
<dbReference type="Gene3D" id="3.20.20.450">
    <property type="entry name" value="EAL domain"/>
    <property type="match status" value="1"/>
</dbReference>